<dbReference type="InterPro" id="IPR001375">
    <property type="entry name" value="Peptidase_S9_cat"/>
</dbReference>
<dbReference type="Pfam" id="PF00326">
    <property type="entry name" value="Peptidase_S9"/>
    <property type="match status" value="1"/>
</dbReference>
<dbReference type="SUPFAM" id="SSF53474">
    <property type="entry name" value="alpha/beta-Hydrolases"/>
    <property type="match status" value="1"/>
</dbReference>
<comment type="similarity">
    <text evidence="2 7">Belongs to the peptidase S9A family.</text>
</comment>
<sequence>MASSTNPYPQAPGWDPKKTPFPQARRCDKVFIHKSQEQGEVKVPDPYHYLEQPPSQSEETKAFCEAQAAFTQQYLDQCKDLKEFRQILDNVVNYPRFSTPRSVGPPDDLTYYYTFNNGLDAQSTWYKMTPEELMNAERTGYKSPPGQQFFNENLMSKDGTTTVGNFYFSHSGKIAAYTVTHRGSDWYSVYFRDTSKPFTEQPEDLKVAAKGGPDCMSDVIHHVKFSGVSWSRDDKGVFYQRLAHTDGQDQGTETAVAKDAEVWYHKLGTSQDEDILIINKDPDLESNIWGAHTTDDGKWLMVSSFKGTEQKSRLYVAPLDPQAGITADLKWISIAPEFAFYLSFITNDGDDFYFMTNKDAPNWKIVRASVNPSQAKKVEHLRDLKDEVTLEDIVKENKEATLDEALVVAQNKLLVWYVKDVKNELYQYELKTGEKIRRLLPDLLGTISSVSGRKKDNHAFLSVTSFTSPGLVYRLNWDESDRQDTKAEPKIVQHRATKVSCLDLNAFTTQQIFITSKDGTKVPVYLTHLKTRKFDGTAPAWIYAYGGFAHSLMPTFSPRLLSWIGSYDGVLAWVNARGGSEYGEDWHNAGAFGNKQNCFDDIICTAQHLVDNKIAAKGKLIVNGGSNGGLMAMAVANQAPEGLLGAVLAEVGVLDMLRFQHFTAGVFWTQEFGNPDEAEPFDYIYKYSPLHNVDANKTYPLVLLTTADHDDRVSPLHSFKQIAELQHRLPNNPQPLLLRVTMDAGHGASNSLTKLLEEAAIKYCLTAHVLGLKRQPLPGSLPPSKQ</sequence>
<evidence type="ECO:0000259" key="10">
    <source>
        <dbReference type="Pfam" id="PF02897"/>
    </source>
</evidence>
<feature type="domain" description="Peptidase S9A N-terminal" evidence="10">
    <location>
        <begin position="37"/>
        <end position="483"/>
    </location>
</feature>
<gene>
    <name evidence="11" type="ORF">FA14DRAFT_186996</name>
</gene>
<evidence type="ECO:0000256" key="6">
    <source>
        <dbReference type="ARBA" id="ARBA00022825"/>
    </source>
</evidence>
<dbReference type="PRINTS" id="PR00862">
    <property type="entry name" value="PROLIGOPTASE"/>
</dbReference>
<evidence type="ECO:0000256" key="1">
    <source>
        <dbReference type="ARBA" id="ARBA00001070"/>
    </source>
</evidence>
<dbReference type="InterPro" id="IPR051167">
    <property type="entry name" value="Prolyl_oligopep/macrocyclase"/>
</dbReference>
<dbReference type="GO" id="GO:0004252">
    <property type="term" value="F:serine-type endopeptidase activity"/>
    <property type="evidence" value="ECO:0007669"/>
    <property type="project" value="UniProtKB-UniRule"/>
</dbReference>
<dbReference type="InterPro" id="IPR002470">
    <property type="entry name" value="Peptidase_S9A"/>
</dbReference>
<dbReference type="EC" id="3.4.21.-" evidence="7"/>
<dbReference type="Gene3D" id="2.130.10.120">
    <property type="entry name" value="Prolyl oligopeptidase, N-terminal domain"/>
    <property type="match status" value="1"/>
</dbReference>
<feature type="region of interest" description="Disordered" evidence="8">
    <location>
        <begin position="1"/>
        <end position="22"/>
    </location>
</feature>
<evidence type="ECO:0000313" key="12">
    <source>
        <dbReference type="Proteomes" id="UP000245771"/>
    </source>
</evidence>
<dbReference type="GeneID" id="37023338"/>
<proteinExistence type="inferred from homology"/>
<dbReference type="OrthoDB" id="248387at2759"/>
<comment type="catalytic activity">
    <reaction evidence="1">
        <text>Hydrolysis of Pro-|-Xaa &gt;&gt; Ala-|-Xaa in oligopeptides.</text>
        <dbReference type="EC" id="3.4.21.26"/>
    </reaction>
</comment>
<evidence type="ECO:0000256" key="4">
    <source>
        <dbReference type="ARBA" id="ARBA00022670"/>
    </source>
</evidence>
<keyword evidence="4 7" id="KW-0645">Protease</keyword>
<evidence type="ECO:0000313" key="11">
    <source>
        <dbReference type="EMBL" id="PWN36819.1"/>
    </source>
</evidence>
<dbReference type="InParanoid" id="A0A316VGQ5"/>
<evidence type="ECO:0000256" key="8">
    <source>
        <dbReference type="SAM" id="MobiDB-lite"/>
    </source>
</evidence>
<evidence type="ECO:0000256" key="5">
    <source>
        <dbReference type="ARBA" id="ARBA00022801"/>
    </source>
</evidence>
<keyword evidence="6 7" id="KW-0720">Serine protease</keyword>
<keyword evidence="5 7" id="KW-0378">Hydrolase</keyword>
<dbReference type="Gene3D" id="3.40.50.1820">
    <property type="entry name" value="alpha/beta hydrolase"/>
    <property type="match status" value="1"/>
</dbReference>
<evidence type="ECO:0000259" key="9">
    <source>
        <dbReference type="Pfam" id="PF00326"/>
    </source>
</evidence>
<dbReference type="InterPro" id="IPR029058">
    <property type="entry name" value="AB_hydrolase_fold"/>
</dbReference>
<accession>A0A316VGQ5</accession>
<keyword evidence="12" id="KW-1185">Reference proteome</keyword>
<dbReference type="Proteomes" id="UP000245771">
    <property type="component" value="Unassembled WGS sequence"/>
</dbReference>
<dbReference type="InterPro" id="IPR023302">
    <property type="entry name" value="Pept_S9A_N"/>
</dbReference>
<dbReference type="GO" id="GO:0070012">
    <property type="term" value="F:oligopeptidase activity"/>
    <property type="evidence" value="ECO:0007669"/>
    <property type="project" value="TreeGrafter"/>
</dbReference>
<dbReference type="AlphaFoldDB" id="A0A316VGQ5"/>
<dbReference type="EMBL" id="KZ819602">
    <property type="protein sequence ID" value="PWN36819.1"/>
    <property type="molecule type" value="Genomic_DNA"/>
</dbReference>
<dbReference type="PANTHER" id="PTHR42881">
    <property type="entry name" value="PROLYL ENDOPEPTIDASE"/>
    <property type="match status" value="1"/>
</dbReference>
<dbReference type="FunFam" id="3.40.50.1820:FF:000005">
    <property type="entry name" value="Prolyl endopeptidase"/>
    <property type="match status" value="1"/>
</dbReference>
<dbReference type="SUPFAM" id="SSF50993">
    <property type="entry name" value="Peptidase/esterase 'gauge' domain"/>
    <property type="match status" value="1"/>
</dbReference>
<dbReference type="GO" id="GO:0006508">
    <property type="term" value="P:proteolysis"/>
    <property type="evidence" value="ECO:0007669"/>
    <property type="project" value="UniProtKB-KW"/>
</dbReference>
<dbReference type="GO" id="GO:0005829">
    <property type="term" value="C:cytosol"/>
    <property type="evidence" value="ECO:0007669"/>
    <property type="project" value="TreeGrafter"/>
</dbReference>
<dbReference type="PANTHER" id="PTHR42881:SF2">
    <property type="entry name" value="PROLYL ENDOPEPTIDASE"/>
    <property type="match status" value="1"/>
</dbReference>
<evidence type="ECO:0000256" key="3">
    <source>
        <dbReference type="ARBA" id="ARBA00011245"/>
    </source>
</evidence>
<feature type="domain" description="Peptidase S9 prolyl oligopeptidase catalytic" evidence="9">
    <location>
        <begin position="556"/>
        <end position="760"/>
    </location>
</feature>
<dbReference type="RefSeq" id="XP_025357121.1">
    <property type="nucleotide sequence ID" value="XM_025501557.1"/>
</dbReference>
<evidence type="ECO:0000256" key="7">
    <source>
        <dbReference type="RuleBase" id="RU368024"/>
    </source>
</evidence>
<name>A0A316VGQ5_9BASI</name>
<dbReference type="Pfam" id="PF02897">
    <property type="entry name" value="Peptidase_S9_N"/>
    <property type="match status" value="1"/>
</dbReference>
<comment type="subunit">
    <text evidence="3">Monomer.</text>
</comment>
<evidence type="ECO:0000256" key="2">
    <source>
        <dbReference type="ARBA" id="ARBA00005228"/>
    </source>
</evidence>
<protein>
    <recommendedName>
        <fullName evidence="7">Prolyl endopeptidase</fullName>
        <ecNumber evidence="7">3.4.21.-</ecNumber>
    </recommendedName>
</protein>
<organism evidence="11 12">
    <name type="scientific">Meira miltonrushii</name>
    <dbReference type="NCBI Taxonomy" id="1280837"/>
    <lineage>
        <taxon>Eukaryota</taxon>
        <taxon>Fungi</taxon>
        <taxon>Dikarya</taxon>
        <taxon>Basidiomycota</taxon>
        <taxon>Ustilaginomycotina</taxon>
        <taxon>Exobasidiomycetes</taxon>
        <taxon>Exobasidiales</taxon>
        <taxon>Brachybasidiaceae</taxon>
        <taxon>Meira</taxon>
    </lineage>
</organism>
<reference evidence="11 12" key="1">
    <citation type="journal article" date="2018" name="Mol. Biol. Evol.">
        <title>Broad Genomic Sampling Reveals a Smut Pathogenic Ancestry of the Fungal Clade Ustilaginomycotina.</title>
        <authorList>
            <person name="Kijpornyongpan T."/>
            <person name="Mondo S.J."/>
            <person name="Barry K."/>
            <person name="Sandor L."/>
            <person name="Lee J."/>
            <person name="Lipzen A."/>
            <person name="Pangilinan J."/>
            <person name="LaButti K."/>
            <person name="Hainaut M."/>
            <person name="Henrissat B."/>
            <person name="Grigoriev I.V."/>
            <person name="Spatafora J.W."/>
            <person name="Aime M.C."/>
        </authorList>
    </citation>
    <scope>NUCLEOTIDE SEQUENCE [LARGE SCALE GENOMIC DNA]</scope>
    <source>
        <strain evidence="11 12">MCA 3882</strain>
    </source>
</reference>